<dbReference type="EMBL" id="LR031872">
    <property type="protein sequence ID" value="VDC90780.1"/>
    <property type="molecule type" value="Genomic_DNA"/>
</dbReference>
<reference evidence="1" key="1">
    <citation type="submission" date="2018-11" db="EMBL/GenBank/DDBJ databases">
        <authorList>
            <consortium name="Genoscope - CEA"/>
            <person name="William W."/>
        </authorList>
    </citation>
    <scope>NUCLEOTIDE SEQUENCE</scope>
</reference>
<sequence>MRGANENQAHRYLVCGLPENGIKSQLHQHVRQEADDDKGSNVEEITRVEFRISMGYFIRVE</sequence>
<organism evidence="1">
    <name type="scientific">Brassica oleracea</name>
    <name type="common">Wild cabbage</name>
    <dbReference type="NCBI Taxonomy" id="3712"/>
    <lineage>
        <taxon>Eukaryota</taxon>
        <taxon>Viridiplantae</taxon>
        <taxon>Streptophyta</taxon>
        <taxon>Embryophyta</taxon>
        <taxon>Tracheophyta</taxon>
        <taxon>Spermatophyta</taxon>
        <taxon>Magnoliopsida</taxon>
        <taxon>eudicotyledons</taxon>
        <taxon>Gunneridae</taxon>
        <taxon>Pentapetalae</taxon>
        <taxon>rosids</taxon>
        <taxon>malvids</taxon>
        <taxon>Brassicales</taxon>
        <taxon>Brassicaceae</taxon>
        <taxon>Brassiceae</taxon>
        <taxon>Brassica</taxon>
    </lineage>
</organism>
<gene>
    <name evidence="1" type="ORF">BOLC3T15513H</name>
</gene>
<dbReference type="AlphaFoldDB" id="A0A3P6AYI4"/>
<protein>
    <submittedName>
        <fullName evidence="1">Uncharacterized protein</fullName>
    </submittedName>
</protein>
<evidence type="ECO:0000313" key="1">
    <source>
        <dbReference type="EMBL" id="VDC90780.1"/>
    </source>
</evidence>
<name>A0A3P6AYI4_BRAOL</name>
<accession>A0A3P6AYI4</accession>
<proteinExistence type="predicted"/>